<feature type="region of interest" description="Disordered" evidence="1">
    <location>
        <begin position="1"/>
        <end position="42"/>
    </location>
</feature>
<gene>
    <name evidence="2" type="ORF">F5X68DRAFT_204878</name>
</gene>
<dbReference type="Pfam" id="PF08728">
    <property type="entry name" value="CRT10"/>
    <property type="match status" value="1"/>
</dbReference>
<accession>A0A9P8VEA2</accession>
<dbReference type="PANTHER" id="PTHR48125">
    <property type="entry name" value="LP07818P1"/>
    <property type="match status" value="1"/>
</dbReference>
<sequence>MASPGPRPSRSPQPPQHFSGRGFRELSVGSCDIQTPGDRYDDPTAAQVLRDRITAASQSQATDWMDSDSEDDIIQQVPDQITTENPWTEPGPPPLEQRIPTTQNHRNNLTAMSQRYNLYFAAYGNRIFIYRTRSSRILLAGEPDLILATSPDAIAQRITPSQDNKYPHQSNTMRTGFLGNKEILALVYDDGSVFAYYVDAIAAYLERLPGSRLPGVPTPFFKENAGSSAWGLAIHQTSRLIAVSTNRREVVVFAFGLTHHAVSPAMAALSTVAARFACRRSRSCRIVLLLGANGHNIPNISFLDNRDGAAEKICAMDIHGNTWILDIWRSFYPPVRISPLQDGTGGTGWDVLVLPHTSFVAATGTDDALGLSPKKLRHVNGKVDITAGLSAVPDNPATTDSAPVWLFPAPAPPPPEPEPVPGQVTFAGPQGSVLAQHAIPLSLAEAANEEDIGEFEIVSDSDDPDGPENPMQHYNLSSSISSLGMAPALTPPSLQTPTAGVATGANWGALFPPSGGGGGGGGGGGNYLPLPPVNVPPGIHELPISFQEPFHPYTYPQQDPFVFPSQPVAHYNLMPGQGHAPAPAPAAAPPSPPSPVSGSPPFPPGLRTILPPTPPAPVLDDAEYFRILDAFPEDLVYLPHRGAILGFPSSRYDRLRFFQRRQEHLPSKTPQDLTADRINRCAILRTYDEDIELISLQPGLCNVMCRKAAGRPERPGTHRMATHRLNMTLHVPELSLVIIGSPLGRVILLTPTRIKGDAVPLNTSRSGLKYGFRVDCVLPRASEERDRRLPRRNLLYGIAVAPAPEPAVDTIGKGSLRLRQPGSRRKTALGPGASKHRLVLHFHSHIIITYDLSRDDDGALRVF</sequence>
<dbReference type="PANTHER" id="PTHR48125:SF10">
    <property type="entry name" value="OS12G0136300 PROTEIN"/>
    <property type="match status" value="1"/>
</dbReference>
<proteinExistence type="predicted"/>
<protein>
    <submittedName>
        <fullName evidence="2">Uncharacterized protein</fullName>
    </submittedName>
</protein>
<dbReference type="Proteomes" id="UP000770015">
    <property type="component" value="Unassembled WGS sequence"/>
</dbReference>
<dbReference type="InterPro" id="IPR014839">
    <property type="entry name" value="Crt10"/>
</dbReference>
<evidence type="ECO:0000256" key="1">
    <source>
        <dbReference type="SAM" id="MobiDB-lite"/>
    </source>
</evidence>
<keyword evidence="3" id="KW-1185">Reference proteome</keyword>
<evidence type="ECO:0000313" key="2">
    <source>
        <dbReference type="EMBL" id="KAH6689056.1"/>
    </source>
</evidence>
<feature type="region of interest" description="Disordered" evidence="1">
    <location>
        <begin position="573"/>
        <end position="613"/>
    </location>
</feature>
<feature type="compositionally biased region" description="Pro residues" evidence="1">
    <location>
        <begin position="1"/>
        <end position="15"/>
    </location>
</feature>
<feature type="compositionally biased region" description="Pro residues" evidence="1">
    <location>
        <begin position="582"/>
        <end position="604"/>
    </location>
</feature>
<dbReference type="InterPro" id="IPR036322">
    <property type="entry name" value="WD40_repeat_dom_sf"/>
</dbReference>
<name>A0A9P8VEA2_9PEZI</name>
<evidence type="ECO:0000313" key="3">
    <source>
        <dbReference type="Proteomes" id="UP000770015"/>
    </source>
</evidence>
<dbReference type="EMBL" id="JAGSXJ010000008">
    <property type="protein sequence ID" value="KAH6689056.1"/>
    <property type="molecule type" value="Genomic_DNA"/>
</dbReference>
<dbReference type="OrthoDB" id="5591786at2759"/>
<dbReference type="AlphaFoldDB" id="A0A9P8VEA2"/>
<comment type="caution">
    <text evidence="2">The sequence shown here is derived from an EMBL/GenBank/DDBJ whole genome shotgun (WGS) entry which is preliminary data.</text>
</comment>
<dbReference type="SUPFAM" id="SSF50978">
    <property type="entry name" value="WD40 repeat-like"/>
    <property type="match status" value="1"/>
</dbReference>
<reference evidence="2" key="1">
    <citation type="journal article" date="2021" name="Nat. Commun.">
        <title>Genetic determinants of endophytism in the Arabidopsis root mycobiome.</title>
        <authorList>
            <person name="Mesny F."/>
            <person name="Miyauchi S."/>
            <person name="Thiergart T."/>
            <person name="Pickel B."/>
            <person name="Atanasova L."/>
            <person name="Karlsson M."/>
            <person name="Huettel B."/>
            <person name="Barry K.W."/>
            <person name="Haridas S."/>
            <person name="Chen C."/>
            <person name="Bauer D."/>
            <person name="Andreopoulos W."/>
            <person name="Pangilinan J."/>
            <person name="LaButti K."/>
            <person name="Riley R."/>
            <person name="Lipzen A."/>
            <person name="Clum A."/>
            <person name="Drula E."/>
            <person name="Henrissat B."/>
            <person name="Kohler A."/>
            <person name="Grigoriev I.V."/>
            <person name="Martin F.M."/>
            <person name="Hacquard S."/>
        </authorList>
    </citation>
    <scope>NUCLEOTIDE SEQUENCE</scope>
    <source>
        <strain evidence="2">MPI-SDFR-AT-0117</strain>
    </source>
</reference>
<organism evidence="2 3">
    <name type="scientific">Plectosphaerella plurivora</name>
    <dbReference type="NCBI Taxonomy" id="936078"/>
    <lineage>
        <taxon>Eukaryota</taxon>
        <taxon>Fungi</taxon>
        <taxon>Dikarya</taxon>
        <taxon>Ascomycota</taxon>
        <taxon>Pezizomycotina</taxon>
        <taxon>Sordariomycetes</taxon>
        <taxon>Hypocreomycetidae</taxon>
        <taxon>Glomerellales</taxon>
        <taxon>Plectosphaerellaceae</taxon>
        <taxon>Plectosphaerella</taxon>
    </lineage>
</organism>